<dbReference type="InterPro" id="IPR036097">
    <property type="entry name" value="HisK_dim/P_sf"/>
</dbReference>
<dbReference type="SMART" id="SM00091">
    <property type="entry name" value="PAS"/>
    <property type="match status" value="4"/>
</dbReference>
<dbReference type="InterPro" id="IPR036890">
    <property type="entry name" value="HATPase_C_sf"/>
</dbReference>
<evidence type="ECO:0000256" key="7">
    <source>
        <dbReference type="SAM" id="Phobius"/>
    </source>
</evidence>
<evidence type="ECO:0000256" key="1">
    <source>
        <dbReference type="ARBA" id="ARBA00000085"/>
    </source>
</evidence>
<dbReference type="InterPro" id="IPR005467">
    <property type="entry name" value="His_kinase_dom"/>
</dbReference>
<evidence type="ECO:0000256" key="3">
    <source>
        <dbReference type="ARBA" id="ARBA00022553"/>
    </source>
</evidence>
<evidence type="ECO:0000259" key="8">
    <source>
        <dbReference type="PROSITE" id="PS50109"/>
    </source>
</evidence>
<dbReference type="InterPro" id="IPR001610">
    <property type="entry name" value="PAC"/>
</dbReference>
<dbReference type="STRING" id="452637.Oter_0038"/>
<dbReference type="EC" id="2.7.13.3" evidence="2"/>
<sequence>MGAAVYCRTTTVFGLQYDAPFALLLPVTFVSAWFGGARAGLLATVGGALVGVYAGSSTTGLDSAIVSRLLLFVANGGIITGLCVALHSALRRSRVARDEAARNFEIMANNAPVLIWSTGADGCCAFVNRNWVTFTGRASEPHGRRPGQLHPADAARYHAVSTEAMAARKPFRIEYRLRRADDTYRWLHEYAVPRFDQDGEFEGYIGSCNDVTDSRHEREELAFIARLQAALTESLDLDKCADVLGQAFVPRIADWCSIHLVNDAGKLELVRLQRNDRVPAGGVPRPAAAPDSLEQRVVREGALVQLTGPDEALLRTLAADEAQLERLRATPDITYAGVPLRARGAIIGVLALATLASGRRLGAEECELVRKIAGIAGLALDNARLYRSACQAAAAEAQALREVERSEQRFRFIWEANVFGIGTVARSGQILTANGTLAQLLGYTQDDVAAGRASMNERTAPGWHFVDMHTGEELVRTGRCAPYEKEYVRPDGARVQALVCGMVLPQTDESLVFVLDLTAQKHAERALDRQSLLLKTIIDAMPAMVGYLGLDERFQLHNEKYAKWLGVDGFAIQGRTMRELVGDEAYPRIAPYLRAAFRGRNMRHETTLRTGDRERHLIASYRPDRDADGRVCGVVIHAYDITERKETEQALAEALTRYRFLADAMPQMVWTALPDGQPDYVNRRWLETTGMTEAASLARDGWLEAVHFEDRAITRELWHRAVAQCVPFEHECRLRCGKNPTWRWHLVRALPRRDDHLAVVQWVGSATDMDEQRRAYAELDEARARLKSHAEELEARVRMRTATLREANAELEAFTYSVSHDLRTPLQFVRGFAEAIRTDAGATLSAENRDYLQRIIRAATRMDTIIQDLLSYSRLARTDLQLAELPLDDVISDVLANQHAMIRQTSARVSVDSPLPTVRADRTGLFQAISNLVSNALKFTRAGQPPVVRIRAEVSERGVRLWVEDEGIGIDPRHHERIFGLFERLHSPGEYPGTGIGLSLVRKAVSRMGGSCGLESVPDAGSRFWIEFPAVNAVLPAVAHATA</sequence>
<dbReference type="Pfam" id="PF01590">
    <property type="entry name" value="GAF"/>
    <property type="match status" value="1"/>
</dbReference>
<feature type="domain" description="PAC" evidence="10">
    <location>
        <begin position="600"/>
        <end position="653"/>
    </location>
</feature>
<dbReference type="InterPro" id="IPR004358">
    <property type="entry name" value="Sig_transdc_His_kin-like_C"/>
</dbReference>
<dbReference type="InterPro" id="IPR035965">
    <property type="entry name" value="PAS-like_dom_sf"/>
</dbReference>
<feature type="domain" description="PAC" evidence="10">
    <location>
        <begin position="171"/>
        <end position="223"/>
    </location>
</feature>
<dbReference type="Pfam" id="PF02518">
    <property type="entry name" value="HATPase_c"/>
    <property type="match status" value="1"/>
</dbReference>
<dbReference type="PROSITE" id="PS50109">
    <property type="entry name" value="HIS_KIN"/>
    <property type="match status" value="1"/>
</dbReference>
<dbReference type="InterPro" id="IPR003594">
    <property type="entry name" value="HATPase_dom"/>
</dbReference>
<dbReference type="InterPro" id="IPR052162">
    <property type="entry name" value="Sensor_kinase/Photoreceptor"/>
</dbReference>
<evidence type="ECO:0000313" key="11">
    <source>
        <dbReference type="EMBL" id="ACB73329.1"/>
    </source>
</evidence>
<dbReference type="AlphaFoldDB" id="B1ZWK5"/>
<keyword evidence="7" id="KW-0812">Transmembrane</keyword>
<dbReference type="SUPFAM" id="SSF47384">
    <property type="entry name" value="Homodimeric domain of signal transducing histidine kinase"/>
    <property type="match status" value="1"/>
</dbReference>
<dbReference type="InterPro" id="IPR013655">
    <property type="entry name" value="PAS_fold_3"/>
</dbReference>
<comment type="catalytic activity">
    <reaction evidence="1">
        <text>ATP + protein L-histidine = ADP + protein N-phospho-L-histidine.</text>
        <dbReference type="EC" id="2.7.13.3"/>
    </reaction>
</comment>
<dbReference type="CDD" id="cd00130">
    <property type="entry name" value="PAS"/>
    <property type="match status" value="2"/>
</dbReference>
<feature type="transmembrane region" description="Helical" evidence="7">
    <location>
        <begin position="65"/>
        <end position="90"/>
    </location>
</feature>
<dbReference type="SMART" id="SM00387">
    <property type="entry name" value="HATPase_c"/>
    <property type="match status" value="1"/>
</dbReference>
<dbReference type="Gene3D" id="3.30.565.10">
    <property type="entry name" value="Histidine kinase-like ATPase, C-terminal domain"/>
    <property type="match status" value="1"/>
</dbReference>
<evidence type="ECO:0000313" key="12">
    <source>
        <dbReference type="Proteomes" id="UP000007013"/>
    </source>
</evidence>
<evidence type="ECO:0000259" key="10">
    <source>
        <dbReference type="PROSITE" id="PS50113"/>
    </source>
</evidence>
<dbReference type="InterPro" id="IPR029016">
    <property type="entry name" value="GAF-like_dom_sf"/>
</dbReference>
<keyword evidence="5 11" id="KW-0418">Kinase</keyword>
<dbReference type="InterPro" id="IPR000014">
    <property type="entry name" value="PAS"/>
</dbReference>
<proteinExistence type="predicted"/>
<protein>
    <recommendedName>
        <fullName evidence="2">histidine kinase</fullName>
        <ecNumber evidence="2">2.7.13.3</ecNumber>
    </recommendedName>
</protein>
<dbReference type="eggNOG" id="COG2202">
    <property type="taxonomic scope" value="Bacteria"/>
</dbReference>
<gene>
    <name evidence="11" type="ordered locus">Oter_0038</name>
</gene>
<dbReference type="HOGENOM" id="CLU_292190_0_0_0"/>
<keyword evidence="7" id="KW-1133">Transmembrane helix</keyword>
<evidence type="ECO:0000256" key="5">
    <source>
        <dbReference type="ARBA" id="ARBA00022777"/>
    </source>
</evidence>
<feature type="coiled-coil region" evidence="6">
    <location>
        <begin position="769"/>
        <end position="810"/>
    </location>
</feature>
<feature type="domain" description="PAS" evidence="9">
    <location>
        <begin position="406"/>
        <end position="448"/>
    </location>
</feature>
<dbReference type="PROSITE" id="PS50113">
    <property type="entry name" value="PAC"/>
    <property type="match status" value="3"/>
</dbReference>
<dbReference type="CDD" id="cd00082">
    <property type="entry name" value="HisKA"/>
    <property type="match status" value="1"/>
</dbReference>
<dbReference type="InterPro" id="IPR013656">
    <property type="entry name" value="PAS_4"/>
</dbReference>
<dbReference type="PROSITE" id="PS50112">
    <property type="entry name" value="PAS"/>
    <property type="match status" value="1"/>
</dbReference>
<dbReference type="EMBL" id="CP001032">
    <property type="protein sequence ID" value="ACB73329.1"/>
    <property type="molecule type" value="Genomic_DNA"/>
</dbReference>
<dbReference type="GO" id="GO:0000155">
    <property type="term" value="F:phosphorelay sensor kinase activity"/>
    <property type="evidence" value="ECO:0007669"/>
    <property type="project" value="InterPro"/>
</dbReference>
<reference evidence="11 12" key="1">
    <citation type="journal article" date="2011" name="J. Bacteriol.">
        <title>Genome sequence of the verrucomicrobium Opitutus terrae PB90-1, an abundant inhabitant of rice paddy soil ecosystems.</title>
        <authorList>
            <person name="van Passel M.W."/>
            <person name="Kant R."/>
            <person name="Palva A."/>
            <person name="Copeland A."/>
            <person name="Lucas S."/>
            <person name="Lapidus A."/>
            <person name="Glavina del Rio T."/>
            <person name="Pitluck S."/>
            <person name="Goltsman E."/>
            <person name="Clum A."/>
            <person name="Sun H."/>
            <person name="Schmutz J."/>
            <person name="Larimer F.W."/>
            <person name="Land M.L."/>
            <person name="Hauser L."/>
            <person name="Kyrpides N."/>
            <person name="Mikhailova N."/>
            <person name="Richardson P.P."/>
            <person name="Janssen P.H."/>
            <person name="de Vos W.M."/>
            <person name="Smidt H."/>
        </authorList>
    </citation>
    <scope>NUCLEOTIDE SEQUENCE [LARGE SCALE GENOMIC DNA]</scope>
    <source>
        <strain evidence="12">DSM 11246 / JCM 15787 / PB90-1</strain>
    </source>
</reference>
<dbReference type="KEGG" id="ote:Oter_0038"/>
<dbReference type="Gene3D" id="3.30.450.40">
    <property type="match status" value="1"/>
</dbReference>
<dbReference type="InterPro" id="IPR000700">
    <property type="entry name" value="PAS-assoc_C"/>
</dbReference>
<dbReference type="Gene3D" id="3.30.450.20">
    <property type="entry name" value="PAS domain"/>
    <property type="match status" value="4"/>
</dbReference>
<dbReference type="PANTHER" id="PTHR43304:SF1">
    <property type="entry name" value="PAC DOMAIN-CONTAINING PROTEIN"/>
    <property type="match status" value="1"/>
</dbReference>
<keyword evidence="6" id="KW-0175">Coiled coil</keyword>
<dbReference type="SMART" id="SM00065">
    <property type="entry name" value="GAF"/>
    <property type="match status" value="1"/>
</dbReference>
<dbReference type="eggNOG" id="COG2203">
    <property type="taxonomic scope" value="Bacteria"/>
</dbReference>
<dbReference type="SUPFAM" id="SSF55785">
    <property type="entry name" value="PYP-like sensor domain (PAS domain)"/>
    <property type="match status" value="4"/>
</dbReference>
<keyword evidence="3" id="KW-0597">Phosphoprotein</keyword>
<dbReference type="eggNOG" id="COG4251">
    <property type="taxonomic scope" value="Bacteria"/>
</dbReference>
<dbReference type="Pfam" id="PF13426">
    <property type="entry name" value="PAS_9"/>
    <property type="match status" value="1"/>
</dbReference>
<dbReference type="InterPro" id="IPR003018">
    <property type="entry name" value="GAF"/>
</dbReference>
<evidence type="ECO:0000256" key="2">
    <source>
        <dbReference type="ARBA" id="ARBA00012438"/>
    </source>
</evidence>
<organism evidence="11 12">
    <name type="scientific">Opitutus terrae (strain DSM 11246 / JCM 15787 / PB90-1)</name>
    <dbReference type="NCBI Taxonomy" id="452637"/>
    <lineage>
        <taxon>Bacteria</taxon>
        <taxon>Pseudomonadati</taxon>
        <taxon>Verrucomicrobiota</taxon>
        <taxon>Opitutia</taxon>
        <taxon>Opitutales</taxon>
        <taxon>Opitutaceae</taxon>
        <taxon>Opitutus</taxon>
    </lineage>
</organism>
<dbReference type="Pfam" id="PF08447">
    <property type="entry name" value="PAS_3"/>
    <property type="match status" value="2"/>
</dbReference>
<evidence type="ECO:0000256" key="4">
    <source>
        <dbReference type="ARBA" id="ARBA00022679"/>
    </source>
</evidence>
<dbReference type="SUPFAM" id="SSF55781">
    <property type="entry name" value="GAF domain-like"/>
    <property type="match status" value="1"/>
</dbReference>
<dbReference type="PRINTS" id="PR00344">
    <property type="entry name" value="BCTRLSENSOR"/>
</dbReference>
<dbReference type="PANTHER" id="PTHR43304">
    <property type="entry name" value="PHYTOCHROME-LIKE PROTEIN CPH1"/>
    <property type="match status" value="1"/>
</dbReference>
<feature type="domain" description="Histidine kinase" evidence="8">
    <location>
        <begin position="817"/>
        <end position="1032"/>
    </location>
</feature>
<evidence type="ECO:0000259" key="9">
    <source>
        <dbReference type="PROSITE" id="PS50112"/>
    </source>
</evidence>
<feature type="domain" description="PAC" evidence="10">
    <location>
        <begin position="728"/>
        <end position="781"/>
    </location>
</feature>
<dbReference type="SMART" id="SM00086">
    <property type="entry name" value="PAC"/>
    <property type="match status" value="4"/>
</dbReference>
<dbReference type="SMART" id="SM00388">
    <property type="entry name" value="HisKA"/>
    <property type="match status" value="1"/>
</dbReference>
<keyword evidence="12" id="KW-1185">Reference proteome</keyword>
<dbReference type="InterPro" id="IPR003661">
    <property type="entry name" value="HisK_dim/P_dom"/>
</dbReference>
<keyword evidence="4" id="KW-0808">Transferase</keyword>
<dbReference type="NCBIfam" id="TIGR00229">
    <property type="entry name" value="sensory_box"/>
    <property type="match status" value="4"/>
</dbReference>
<accession>B1ZWK5</accession>
<name>B1ZWK5_OPITP</name>
<dbReference type="Proteomes" id="UP000007013">
    <property type="component" value="Chromosome"/>
</dbReference>
<dbReference type="Pfam" id="PF00512">
    <property type="entry name" value="HisKA"/>
    <property type="match status" value="1"/>
</dbReference>
<dbReference type="Pfam" id="PF08448">
    <property type="entry name" value="PAS_4"/>
    <property type="match status" value="1"/>
</dbReference>
<evidence type="ECO:0000256" key="6">
    <source>
        <dbReference type="SAM" id="Coils"/>
    </source>
</evidence>
<dbReference type="Gene3D" id="1.10.287.130">
    <property type="match status" value="1"/>
</dbReference>
<keyword evidence="7" id="KW-0472">Membrane</keyword>
<feature type="transmembrane region" description="Helical" evidence="7">
    <location>
        <begin position="30"/>
        <end position="53"/>
    </location>
</feature>
<dbReference type="FunFam" id="3.30.450.20:FF:000099">
    <property type="entry name" value="Sensory box sensor histidine kinase"/>
    <property type="match status" value="1"/>
</dbReference>
<dbReference type="SUPFAM" id="SSF55874">
    <property type="entry name" value="ATPase domain of HSP90 chaperone/DNA topoisomerase II/histidine kinase"/>
    <property type="match status" value="1"/>
</dbReference>